<dbReference type="AlphaFoldDB" id="A0A5J9SZF3"/>
<accession>A0A5J9SZF3</accession>
<keyword evidence="2" id="KW-1185">Reference proteome</keyword>
<dbReference type="EMBL" id="RWGY01000062">
    <property type="protein sequence ID" value="TVU04383.1"/>
    <property type="molecule type" value="Genomic_DNA"/>
</dbReference>
<comment type="caution">
    <text evidence="1">The sequence shown here is derived from an EMBL/GenBank/DDBJ whole genome shotgun (WGS) entry which is preliminary data.</text>
</comment>
<sequence>MVDTLDTISSANNLDCSFEFFMNRKVYQLVCDKKFALQLLFYVMEKYQNLHVHRSKPVSS</sequence>
<name>A0A5J9SZF3_9POAL</name>
<proteinExistence type="predicted"/>
<evidence type="ECO:0000313" key="2">
    <source>
        <dbReference type="Proteomes" id="UP000324897"/>
    </source>
</evidence>
<gene>
    <name evidence="1" type="ORF">EJB05_50036</name>
</gene>
<evidence type="ECO:0000313" key="1">
    <source>
        <dbReference type="EMBL" id="TVU04383.1"/>
    </source>
</evidence>
<protein>
    <submittedName>
        <fullName evidence="1">Uncharacterized protein</fullName>
    </submittedName>
</protein>
<reference evidence="1 2" key="1">
    <citation type="journal article" date="2019" name="Sci. Rep.">
        <title>A high-quality genome of Eragrostis curvula grass provides insights into Poaceae evolution and supports new strategies to enhance forage quality.</title>
        <authorList>
            <person name="Carballo J."/>
            <person name="Santos B.A.C.M."/>
            <person name="Zappacosta D."/>
            <person name="Garbus I."/>
            <person name="Selva J.P."/>
            <person name="Gallo C.A."/>
            <person name="Diaz A."/>
            <person name="Albertini E."/>
            <person name="Caccamo M."/>
            <person name="Echenique V."/>
        </authorList>
    </citation>
    <scope>NUCLEOTIDE SEQUENCE [LARGE SCALE GENOMIC DNA]</scope>
    <source>
        <strain evidence="2">cv. Victoria</strain>
        <tissue evidence="1">Leaf</tissue>
    </source>
</reference>
<organism evidence="1 2">
    <name type="scientific">Eragrostis curvula</name>
    <name type="common">weeping love grass</name>
    <dbReference type="NCBI Taxonomy" id="38414"/>
    <lineage>
        <taxon>Eukaryota</taxon>
        <taxon>Viridiplantae</taxon>
        <taxon>Streptophyta</taxon>
        <taxon>Embryophyta</taxon>
        <taxon>Tracheophyta</taxon>
        <taxon>Spermatophyta</taxon>
        <taxon>Magnoliopsida</taxon>
        <taxon>Liliopsida</taxon>
        <taxon>Poales</taxon>
        <taxon>Poaceae</taxon>
        <taxon>PACMAD clade</taxon>
        <taxon>Chloridoideae</taxon>
        <taxon>Eragrostideae</taxon>
        <taxon>Eragrostidinae</taxon>
        <taxon>Eragrostis</taxon>
    </lineage>
</organism>
<dbReference type="Proteomes" id="UP000324897">
    <property type="component" value="Unassembled WGS sequence"/>
</dbReference>
<dbReference type="Gramene" id="TVU04383">
    <property type="protein sequence ID" value="TVU04383"/>
    <property type="gene ID" value="EJB05_50036"/>
</dbReference>